<dbReference type="InterPro" id="IPR011050">
    <property type="entry name" value="Pectin_lyase_fold/virulence"/>
</dbReference>
<organism evidence="2 3">
    <name type="scientific">Exophiala bonariae</name>
    <dbReference type="NCBI Taxonomy" id="1690606"/>
    <lineage>
        <taxon>Eukaryota</taxon>
        <taxon>Fungi</taxon>
        <taxon>Dikarya</taxon>
        <taxon>Ascomycota</taxon>
        <taxon>Pezizomycotina</taxon>
        <taxon>Eurotiomycetes</taxon>
        <taxon>Chaetothyriomycetidae</taxon>
        <taxon>Chaetothyriales</taxon>
        <taxon>Herpotrichiellaceae</taxon>
        <taxon>Exophiala</taxon>
    </lineage>
</organism>
<evidence type="ECO:0000256" key="1">
    <source>
        <dbReference type="SAM" id="SignalP"/>
    </source>
</evidence>
<evidence type="ECO:0008006" key="4">
    <source>
        <dbReference type="Google" id="ProtNLM"/>
    </source>
</evidence>
<proteinExistence type="predicted"/>
<accession>A0AAV9NFJ3</accession>
<dbReference type="Proteomes" id="UP001358417">
    <property type="component" value="Unassembled WGS sequence"/>
</dbReference>
<protein>
    <recommendedName>
        <fullName evidence="4">Right handed beta helix domain-containing protein</fullName>
    </recommendedName>
</protein>
<gene>
    <name evidence="2" type="ORF">LTR84_001595</name>
</gene>
<dbReference type="SUPFAM" id="SSF51126">
    <property type="entry name" value="Pectin lyase-like"/>
    <property type="match status" value="1"/>
</dbReference>
<name>A0AAV9NFJ3_9EURO</name>
<dbReference type="AlphaFoldDB" id="A0AAV9NFJ3"/>
<dbReference type="GeneID" id="89969815"/>
<dbReference type="SMART" id="SM00710">
    <property type="entry name" value="PbH1"/>
    <property type="match status" value="7"/>
</dbReference>
<dbReference type="EMBL" id="JAVRRD010000010">
    <property type="protein sequence ID" value="KAK5054703.1"/>
    <property type="molecule type" value="Genomic_DNA"/>
</dbReference>
<dbReference type="RefSeq" id="XP_064707476.1">
    <property type="nucleotide sequence ID" value="XM_064845218.1"/>
</dbReference>
<evidence type="ECO:0000313" key="2">
    <source>
        <dbReference type="EMBL" id="KAK5054703.1"/>
    </source>
</evidence>
<dbReference type="Gene3D" id="2.160.20.10">
    <property type="entry name" value="Single-stranded right-handed beta-helix, Pectin lyase-like"/>
    <property type="match status" value="2"/>
</dbReference>
<comment type="caution">
    <text evidence="2">The sequence shown here is derived from an EMBL/GenBank/DDBJ whole genome shotgun (WGS) entry which is preliminary data.</text>
</comment>
<reference evidence="2 3" key="1">
    <citation type="submission" date="2023-08" db="EMBL/GenBank/DDBJ databases">
        <title>Black Yeasts Isolated from many extreme environments.</title>
        <authorList>
            <person name="Coleine C."/>
            <person name="Stajich J.E."/>
            <person name="Selbmann L."/>
        </authorList>
    </citation>
    <scope>NUCLEOTIDE SEQUENCE [LARGE SCALE GENOMIC DNA]</scope>
    <source>
        <strain evidence="2 3">CCFEE 5792</strain>
    </source>
</reference>
<dbReference type="InterPro" id="IPR012334">
    <property type="entry name" value="Pectin_lyas_fold"/>
</dbReference>
<sequence>MQWLSKGLSLILLGVPSFATGSGHGNPIYVSNGQSIQSAIASAPPGSQIIVTAGTYAEQLTIKTDGITLVGHGAILTPPASPTQNECTGLAGPDTNAGICIVGSQVALADFVVEHRKVISVGRRVKNVAVTGFDVRGFSGPSITAVGGENVAITGNHLFDGAQYGALSVGSLGSTIDNNAIESTGDLKFIGICMDDNLGGGVTVKQNTIQGYVIALCIQTNHAQVSNNDATNCCIGASLDPSIDGIQLTANHFGPTDPRCAQGDPPPGAYGVLIAGSINAVVKGNVIEGFTVAGGAPGAESAAIVVLDDVFTNTGALATDNIITGNVLRNNDYDIAVLTNGTGNVVQGNVCTTPPELCG</sequence>
<keyword evidence="1" id="KW-0732">Signal</keyword>
<feature type="chain" id="PRO_5043395793" description="Right handed beta helix domain-containing protein" evidence="1">
    <location>
        <begin position="26"/>
        <end position="359"/>
    </location>
</feature>
<keyword evidence="3" id="KW-1185">Reference proteome</keyword>
<feature type="signal peptide" evidence="1">
    <location>
        <begin position="1"/>
        <end position="25"/>
    </location>
</feature>
<evidence type="ECO:0000313" key="3">
    <source>
        <dbReference type="Proteomes" id="UP001358417"/>
    </source>
</evidence>
<dbReference type="InterPro" id="IPR006626">
    <property type="entry name" value="PbH1"/>
</dbReference>